<dbReference type="Pfam" id="PF07992">
    <property type="entry name" value="Pyr_redox_2"/>
    <property type="match status" value="1"/>
</dbReference>
<comment type="cofactor">
    <cofactor evidence="1">
        <name>FAD</name>
        <dbReference type="ChEBI" id="CHEBI:57692"/>
    </cofactor>
</comment>
<evidence type="ECO:0000313" key="6">
    <source>
        <dbReference type="EMBL" id="MFD1673483.1"/>
    </source>
</evidence>
<protein>
    <submittedName>
        <fullName evidence="6">NAD(P)/FAD-dependent oxidoreductase</fullName>
    </submittedName>
</protein>
<keyword evidence="7" id="KW-1185">Reference proteome</keyword>
<dbReference type="PRINTS" id="PR00469">
    <property type="entry name" value="PNDRDTASEII"/>
</dbReference>
<dbReference type="PRINTS" id="PR00368">
    <property type="entry name" value="FADPNR"/>
</dbReference>
<reference evidence="7" key="1">
    <citation type="journal article" date="2019" name="Int. J. Syst. Evol. Microbiol.">
        <title>The Global Catalogue of Microorganisms (GCM) 10K type strain sequencing project: providing services to taxonomists for standard genome sequencing and annotation.</title>
        <authorList>
            <consortium name="The Broad Institute Genomics Platform"/>
            <consortium name="The Broad Institute Genome Sequencing Center for Infectious Disease"/>
            <person name="Wu L."/>
            <person name="Ma J."/>
        </authorList>
    </citation>
    <scope>NUCLEOTIDE SEQUENCE [LARGE SCALE GENOMIC DNA]</scope>
    <source>
        <strain evidence="7">CGMCC 1.12286</strain>
    </source>
</reference>
<dbReference type="EMBL" id="JBHUCX010000005">
    <property type="protein sequence ID" value="MFD1673483.1"/>
    <property type="molecule type" value="Genomic_DNA"/>
</dbReference>
<evidence type="ECO:0000259" key="5">
    <source>
        <dbReference type="Pfam" id="PF07992"/>
    </source>
</evidence>
<dbReference type="InterPro" id="IPR036188">
    <property type="entry name" value="FAD/NAD-bd_sf"/>
</dbReference>
<sequence>MVYDCIIVGGGIAGLQAAIQLGRYQHKTLVIDANQGRSTICQCYHNLLGWPNGVSGPQLRQIGRQQAAALDVQFVDDEVIESSPCAEGFLLQAKTGASYAAKRILMATGIVDNIPSWPDIYPCLGISIYVCPDCDGFEIAHRRALVLGAGSVGAHMALTLTYFTNELVYINHGQTEVEMSLQDQLQDAGIEYISAPIQSLLTEGPHLQGVILQTGQRIEAEHAFVAFGGNQVKSGLAAQLGVNLHKNKHILVDPRTKMTNVPNVWAAGDVVAHSEQVSIAMGEGVQAAIWIHKSLIK</sequence>
<evidence type="ECO:0000256" key="3">
    <source>
        <dbReference type="ARBA" id="ARBA00022630"/>
    </source>
</evidence>
<name>A0ABW4JC61_9BACL</name>
<dbReference type="InterPro" id="IPR050097">
    <property type="entry name" value="Ferredoxin-NADP_redctase_2"/>
</dbReference>
<comment type="subunit">
    <text evidence="2">Homodimer.</text>
</comment>
<proteinExistence type="predicted"/>
<dbReference type="Proteomes" id="UP001597079">
    <property type="component" value="Unassembled WGS sequence"/>
</dbReference>
<gene>
    <name evidence="6" type="ORF">ACFSB2_01930</name>
</gene>
<evidence type="ECO:0000256" key="1">
    <source>
        <dbReference type="ARBA" id="ARBA00001974"/>
    </source>
</evidence>
<accession>A0ABW4JC61</accession>
<dbReference type="InterPro" id="IPR023753">
    <property type="entry name" value="FAD/NAD-binding_dom"/>
</dbReference>
<keyword evidence="4" id="KW-0560">Oxidoreductase</keyword>
<keyword evidence="3" id="KW-0285">Flavoprotein</keyword>
<comment type="caution">
    <text evidence="6">The sequence shown here is derived from an EMBL/GenBank/DDBJ whole genome shotgun (WGS) entry which is preliminary data.</text>
</comment>
<dbReference type="SUPFAM" id="SSF51905">
    <property type="entry name" value="FAD/NAD(P)-binding domain"/>
    <property type="match status" value="1"/>
</dbReference>
<evidence type="ECO:0000256" key="4">
    <source>
        <dbReference type="ARBA" id="ARBA00023002"/>
    </source>
</evidence>
<dbReference type="PANTHER" id="PTHR48105">
    <property type="entry name" value="THIOREDOXIN REDUCTASE 1-RELATED-RELATED"/>
    <property type="match status" value="1"/>
</dbReference>
<evidence type="ECO:0000256" key="2">
    <source>
        <dbReference type="ARBA" id="ARBA00011738"/>
    </source>
</evidence>
<feature type="domain" description="FAD/NAD(P)-binding" evidence="5">
    <location>
        <begin position="3"/>
        <end position="284"/>
    </location>
</feature>
<dbReference type="RefSeq" id="WP_377940894.1">
    <property type="nucleotide sequence ID" value="NZ_JBHUCX010000005.1"/>
</dbReference>
<evidence type="ECO:0000313" key="7">
    <source>
        <dbReference type="Proteomes" id="UP001597079"/>
    </source>
</evidence>
<organism evidence="6 7">
    <name type="scientific">Alicyclobacillus fodiniaquatilis</name>
    <dbReference type="NCBI Taxonomy" id="1661150"/>
    <lineage>
        <taxon>Bacteria</taxon>
        <taxon>Bacillati</taxon>
        <taxon>Bacillota</taxon>
        <taxon>Bacilli</taxon>
        <taxon>Bacillales</taxon>
        <taxon>Alicyclobacillaceae</taxon>
        <taxon>Alicyclobacillus</taxon>
    </lineage>
</organism>
<dbReference type="Gene3D" id="3.50.50.60">
    <property type="entry name" value="FAD/NAD(P)-binding domain"/>
    <property type="match status" value="2"/>
</dbReference>